<dbReference type="Proteomes" id="UP000284579">
    <property type="component" value="Unassembled WGS sequence"/>
</dbReference>
<evidence type="ECO:0000313" key="2">
    <source>
        <dbReference type="Proteomes" id="UP000284579"/>
    </source>
</evidence>
<protein>
    <submittedName>
        <fullName evidence="1">Uncharacterized protein</fullName>
    </submittedName>
</protein>
<reference evidence="1 2" key="1">
    <citation type="submission" date="2018-08" db="EMBL/GenBank/DDBJ databases">
        <title>A genome reference for cultivated species of the human gut microbiota.</title>
        <authorList>
            <person name="Zou Y."/>
            <person name="Xue W."/>
            <person name="Luo G."/>
        </authorList>
    </citation>
    <scope>NUCLEOTIDE SEQUENCE [LARGE SCALE GENOMIC DNA]</scope>
    <source>
        <strain evidence="1 2">AM23-3</strain>
    </source>
</reference>
<dbReference type="AlphaFoldDB" id="A0A3R6HRP9"/>
<comment type="caution">
    <text evidence="1">The sequence shown here is derived from an EMBL/GenBank/DDBJ whole genome shotgun (WGS) entry which is preliminary data.</text>
</comment>
<name>A0A3R6HRP9_9FIRM</name>
<proteinExistence type="predicted"/>
<sequence>MWFFFCAYNEPNTDFHIHADLCLHKDLHGCENLYLANVHHRAAKRDGVCSPGFRGHTKPWLITNVKYPLAPMQICACTRICMGVKICIWRMYIIELLSEMVYVRRGFVFTRNPGSLLT</sequence>
<gene>
    <name evidence="1" type="ORF">DW656_08635</name>
</gene>
<organism evidence="1 2">
    <name type="scientific">Coprococcus comes</name>
    <dbReference type="NCBI Taxonomy" id="410072"/>
    <lineage>
        <taxon>Bacteria</taxon>
        <taxon>Bacillati</taxon>
        <taxon>Bacillota</taxon>
        <taxon>Clostridia</taxon>
        <taxon>Lachnospirales</taxon>
        <taxon>Lachnospiraceae</taxon>
        <taxon>Coprococcus</taxon>
    </lineage>
</organism>
<evidence type="ECO:0000313" key="1">
    <source>
        <dbReference type="EMBL" id="RHF83376.1"/>
    </source>
</evidence>
<dbReference type="EMBL" id="QRHO01000009">
    <property type="protein sequence ID" value="RHF83376.1"/>
    <property type="molecule type" value="Genomic_DNA"/>
</dbReference>
<accession>A0A3R6HRP9</accession>